<dbReference type="SMART" id="SM00342">
    <property type="entry name" value="HTH_ARAC"/>
    <property type="match status" value="1"/>
</dbReference>
<keyword evidence="2" id="KW-0238">DNA-binding</keyword>
<protein>
    <submittedName>
        <fullName evidence="6">Helix-turn-helix transcriptional regulator</fullName>
    </submittedName>
</protein>
<dbReference type="Gene3D" id="1.10.10.60">
    <property type="entry name" value="Homeodomain-like"/>
    <property type="match status" value="1"/>
</dbReference>
<evidence type="ECO:0000259" key="5">
    <source>
        <dbReference type="PROSITE" id="PS01124"/>
    </source>
</evidence>
<dbReference type="PROSITE" id="PS01124">
    <property type="entry name" value="HTH_ARAC_FAMILY_2"/>
    <property type="match status" value="1"/>
</dbReference>
<comment type="caution">
    <text evidence="6">The sequence shown here is derived from an EMBL/GenBank/DDBJ whole genome shotgun (WGS) entry which is preliminary data.</text>
</comment>
<evidence type="ECO:0000256" key="1">
    <source>
        <dbReference type="ARBA" id="ARBA00023015"/>
    </source>
</evidence>
<evidence type="ECO:0000256" key="2">
    <source>
        <dbReference type="ARBA" id="ARBA00023125"/>
    </source>
</evidence>
<evidence type="ECO:0000256" key="3">
    <source>
        <dbReference type="ARBA" id="ARBA00023163"/>
    </source>
</evidence>
<dbReference type="InterPro" id="IPR050204">
    <property type="entry name" value="AraC_XylS_family_regulators"/>
</dbReference>
<evidence type="ECO:0000313" key="6">
    <source>
        <dbReference type="EMBL" id="MCB5363580.1"/>
    </source>
</evidence>
<dbReference type="RefSeq" id="WP_226953920.1">
    <property type="nucleotide sequence ID" value="NZ_JACDXW010000003.1"/>
</dbReference>
<reference evidence="6 7" key="1">
    <citation type="submission" date="2020-07" db="EMBL/GenBank/DDBJ databases">
        <title>Pusillimonas sp. nov., isolated from poultry manure in Taiwan.</title>
        <authorList>
            <person name="Lin S.-Y."/>
            <person name="Tang Y.-S."/>
            <person name="Young C.-C."/>
        </authorList>
    </citation>
    <scope>NUCLEOTIDE SEQUENCE [LARGE SCALE GENOMIC DNA]</scope>
    <source>
        <strain evidence="6 7">CC-YST705</strain>
    </source>
</reference>
<dbReference type="PANTHER" id="PTHR46796">
    <property type="entry name" value="HTH-TYPE TRANSCRIPTIONAL ACTIVATOR RHAS-RELATED"/>
    <property type="match status" value="1"/>
</dbReference>
<dbReference type="PANTHER" id="PTHR46796:SF6">
    <property type="entry name" value="ARAC SUBFAMILY"/>
    <property type="match status" value="1"/>
</dbReference>
<organism evidence="6 7">
    <name type="scientific">Mesopusillimonas faecipullorum</name>
    <dbReference type="NCBI Taxonomy" id="2755040"/>
    <lineage>
        <taxon>Bacteria</taxon>
        <taxon>Pseudomonadati</taxon>
        <taxon>Pseudomonadota</taxon>
        <taxon>Betaproteobacteria</taxon>
        <taxon>Burkholderiales</taxon>
        <taxon>Alcaligenaceae</taxon>
        <taxon>Mesopusillimonas</taxon>
    </lineage>
</organism>
<feature type="domain" description="HTH araC/xylS-type" evidence="5">
    <location>
        <begin position="224"/>
        <end position="323"/>
    </location>
</feature>
<name>A0ABS8CC22_9BURK</name>
<dbReference type="InterPro" id="IPR018060">
    <property type="entry name" value="HTH_AraC"/>
</dbReference>
<gene>
    <name evidence="6" type="ORF">H0484_07435</name>
</gene>
<dbReference type="EMBL" id="JACDXW010000003">
    <property type="protein sequence ID" value="MCB5363580.1"/>
    <property type="molecule type" value="Genomic_DNA"/>
</dbReference>
<evidence type="ECO:0000313" key="7">
    <source>
        <dbReference type="Proteomes" id="UP000776983"/>
    </source>
</evidence>
<keyword evidence="3" id="KW-0804">Transcription</keyword>
<dbReference type="Pfam" id="PF12833">
    <property type="entry name" value="HTH_18"/>
    <property type="match status" value="1"/>
</dbReference>
<accession>A0ABS8CC22</accession>
<keyword evidence="7" id="KW-1185">Reference proteome</keyword>
<sequence>MSSPLDSALPQRLSSLDAEPALRFDAWRERAHQWVEMLPLPPGAELNAELITLKGSNCVLGAMRSSAYSMRAASRRLIHAPEMLVLTLIQAGEVLRDAAPGEPERMGQGSLGLYDPWRMGDYRWSQDSREVFLALPRTEVAAALGREPGNLLITSRQSVLAPVLASHLEHVALLMQRPGVLNAAEYAGLLDATHELTLLMLRNLGRQPLDADAHPESLNAGRYTAAMRLMERDAHLHQLDAATIAQSIGCSRTRLYAAFAAQGESVMETLREIRLQRARTLIEQAARLHIGSLSWRCGFTDQSSFSKLFKARFHSSPSEWHHRVWGRQPDESPAPRASSLRLR</sequence>
<dbReference type="Proteomes" id="UP000776983">
    <property type="component" value="Unassembled WGS sequence"/>
</dbReference>
<dbReference type="InterPro" id="IPR035418">
    <property type="entry name" value="AraC-bd_2"/>
</dbReference>
<proteinExistence type="predicted"/>
<evidence type="ECO:0000256" key="4">
    <source>
        <dbReference type="SAM" id="MobiDB-lite"/>
    </source>
</evidence>
<dbReference type="Pfam" id="PF14525">
    <property type="entry name" value="AraC_binding_2"/>
    <property type="match status" value="1"/>
</dbReference>
<feature type="region of interest" description="Disordered" evidence="4">
    <location>
        <begin position="322"/>
        <end position="343"/>
    </location>
</feature>
<dbReference type="InterPro" id="IPR009057">
    <property type="entry name" value="Homeodomain-like_sf"/>
</dbReference>
<dbReference type="SUPFAM" id="SSF46689">
    <property type="entry name" value="Homeodomain-like"/>
    <property type="match status" value="1"/>
</dbReference>
<keyword evidence="1" id="KW-0805">Transcription regulation</keyword>